<accession>A0ABQ6JFB1</accession>
<dbReference type="Proteomes" id="UP001157017">
    <property type="component" value="Unassembled WGS sequence"/>
</dbReference>
<dbReference type="EMBL" id="BSUZ01000001">
    <property type="protein sequence ID" value="GMA86865.1"/>
    <property type="molecule type" value="Genomic_DNA"/>
</dbReference>
<protein>
    <recommendedName>
        <fullName evidence="3">Extracellular solute-binding protein</fullName>
    </recommendedName>
</protein>
<name>A0ABQ6JFB1_9ACTN</name>
<dbReference type="Gene3D" id="3.40.190.10">
    <property type="entry name" value="Periplasmic binding protein-like II"/>
    <property type="match status" value="1"/>
</dbReference>
<evidence type="ECO:0000313" key="1">
    <source>
        <dbReference type="EMBL" id="GMA86865.1"/>
    </source>
</evidence>
<keyword evidence="2" id="KW-1185">Reference proteome</keyword>
<organism evidence="1 2">
    <name type="scientific">Angustibacter aerolatus</name>
    <dbReference type="NCBI Taxonomy" id="1162965"/>
    <lineage>
        <taxon>Bacteria</taxon>
        <taxon>Bacillati</taxon>
        <taxon>Actinomycetota</taxon>
        <taxon>Actinomycetes</taxon>
        <taxon>Kineosporiales</taxon>
        <taxon>Kineosporiaceae</taxon>
    </lineage>
</organism>
<evidence type="ECO:0008006" key="3">
    <source>
        <dbReference type="Google" id="ProtNLM"/>
    </source>
</evidence>
<sequence>MALVATACSGAGAGSDSAGSSGGAQSINVLMVSNPQMTDIQKITADTFTKDTGIKVNYTVLDENSLRDKVTQDVATKAGQYDVATVGAYEVPIWAKNGWLHEVGSYADKDSSLRPRRPAEADHRVAHQRRQACTACRSTARARSSCTARTCSRPRV</sequence>
<proteinExistence type="predicted"/>
<evidence type="ECO:0000313" key="2">
    <source>
        <dbReference type="Proteomes" id="UP001157017"/>
    </source>
</evidence>
<comment type="caution">
    <text evidence="1">The sequence shown here is derived from an EMBL/GenBank/DDBJ whole genome shotgun (WGS) entry which is preliminary data.</text>
</comment>
<dbReference type="SUPFAM" id="SSF53850">
    <property type="entry name" value="Periplasmic binding protein-like II"/>
    <property type="match status" value="1"/>
</dbReference>
<gene>
    <name evidence="1" type="ORF">GCM10025868_21150</name>
</gene>
<dbReference type="Pfam" id="PF01547">
    <property type="entry name" value="SBP_bac_1"/>
    <property type="match status" value="1"/>
</dbReference>
<dbReference type="InterPro" id="IPR006059">
    <property type="entry name" value="SBP"/>
</dbReference>
<reference evidence="2" key="1">
    <citation type="journal article" date="2019" name="Int. J. Syst. Evol. Microbiol.">
        <title>The Global Catalogue of Microorganisms (GCM) 10K type strain sequencing project: providing services to taxonomists for standard genome sequencing and annotation.</title>
        <authorList>
            <consortium name="The Broad Institute Genomics Platform"/>
            <consortium name="The Broad Institute Genome Sequencing Center for Infectious Disease"/>
            <person name="Wu L."/>
            <person name="Ma J."/>
        </authorList>
    </citation>
    <scope>NUCLEOTIDE SEQUENCE [LARGE SCALE GENOMIC DNA]</scope>
    <source>
        <strain evidence="2">NBRC 108730</strain>
    </source>
</reference>